<dbReference type="RefSeq" id="XP_073778897.1">
    <property type="nucleotide sequence ID" value="XM_073922796.1"/>
</dbReference>
<gene>
    <name evidence="2" type="primary">samsn1a</name>
    <name evidence="2" type="synonym">samsn1</name>
    <name evidence="2" type="synonym">wu:fa92h05</name>
    <name evidence="2" type="synonym">wu:fq83f12</name>
</gene>
<evidence type="ECO:0000313" key="1">
    <source>
        <dbReference type="Proteomes" id="UP000000437"/>
    </source>
</evidence>
<organism evidence="1 2">
    <name type="scientific">Danio rerio</name>
    <name type="common">Zebrafish</name>
    <name type="synonym">Brachydanio rerio</name>
    <dbReference type="NCBI Taxonomy" id="7955"/>
    <lineage>
        <taxon>Eukaryota</taxon>
        <taxon>Metazoa</taxon>
        <taxon>Chordata</taxon>
        <taxon>Craniata</taxon>
        <taxon>Vertebrata</taxon>
        <taxon>Euteleostomi</taxon>
        <taxon>Actinopterygii</taxon>
        <taxon>Neopterygii</taxon>
        <taxon>Teleostei</taxon>
        <taxon>Ostariophysi</taxon>
        <taxon>Cypriniformes</taxon>
        <taxon>Danionidae</taxon>
        <taxon>Danioninae</taxon>
        <taxon>Danio</taxon>
    </lineage>
</organism>
<proteinExistence type="predicted"/>
<dbReference type="Proteomes" id="UP000000437">
    <property type="component" value="Chromosome 15"/>
</dbReference>
<keyword evidence="1" id="KW-1185">Reference proteome</keyword>
<evidence type="ECO:0000313" key="2">
    <source>
        <dbReference type="RefSeq" id="XP_073778897.1"/>
    </source>
</evidence>
<reference evidence="2" key="1">
    <citation type="submission" date="2025-08" db="UniProtKB">
        <authorList>
            <consortium name="RefSeq"/>
        </authorList>
    </citation>
    <scope>IDENTIFICATION</scope>
    <source>
        <strain evidence="2">Tuebingen</strain>
        <tissue evidence="2">Fibroblasts and whole tissue</tissue>
    </source>
</reference>
<accession>A0AC58HA95</accession>
<sequence>MLQRAASNVSDKPKSLKPKRSTSFGRFDTFRNQNSPSKLEENGTPETEGDSAADISEKPRCLGKKMKAISMTMRKRMGKKPVKSCSEDMADDTEGETENGSAVEKSSDRTSNSLESLYSGQSSSSSGGVASSSDVSSNRDSLKLEEEALYTGQFCGRAKVHTDFVPSPYDTDSLKLKVGDIISIISKPPMGIWTGMLNNKVGNFKFIYVDVLPEKEKEQEEEAPKIRPMKVCKKPRPNTLLELLERLHLEEYASSLLLNGYQTVDDLRHLKERHLIELNVTDPEHRHRLLAASDCLYVTNKEEEGEMKGDDEDEDNDGLRDSGCFIPAECPDC</sequence>
<protein>
    <submittedName>
        <fullName evidence="2">SAM domain-containing protein SAMSN-1a isoform X7</fullName>
    </submittedName>
</protein>
<name>A0AC58HA95_DANRE</name>